<feature type="compositionally biased region" description="Polar residues" evidence="1">
    <location>
        <begin position="47"/>
        <end position="61"/>
    </location>
</feature>
<dbReference type="EMBL" id="DPIY01000012">
    <property type="protein sequence ID" value="HCT59027.1"/>
    <property type="molecule type" value="Genomic_DNA"/>
</dbReference>
<feature type="signal peptide" evidence="2">
    <location>
        <begin position="1"/>
        <end position="32"/>
    </location>
</feature>
<name>A0A3D4VFA0_9BACT</name>
<reference evidence="4 5" key="1">
    <citation type="journal article" date="2018" name="Nat. Biotechnol.">
        <title>A standardized bacterial taxonomy based on genome phylogeny substantially revises the tree of life.</title>
        <authorList>
            <person name="Parks D.H."/>
            <person name="Chuvochina M."/>
            <person name="Waite D.W."/>
            <person name="Rinke C."/>
            <person name="Skarshewski A."/>
            <person name="Chaumeil P.A."/>
            <person name="Hugenholtz P."/>
        </authorList>
    </citation>
    <scope>NUCLEOTIDE SEQUENCE [LARGE SCALE GENOMIC DNA]</scope>
    <source>
        <strain evidence="4">UBA8844</strain>
    </source>
</reference>
<dbReference type="Pfam" id="PF20033">
    <property type="entry name" value="DUF6438"/>
    <property type="match status" value="1"/>
</dbReference>
<proteinExistence type="predicted"/>
<organism evidence="4 5">
    <name type="scientific">Gemmatimonas aurantiaca</name>
    <dbReference type="NCBI Taxonomy" id="173480"/>
    <lineage>
        <taxon>Bacteria</taxon>
        <taxon>Pseudomonadati</taxon>
        <taxon>Gemmatimonadota</taxon>
        <taxon>Gemmatimonadia</taxon>
        <taxon>Gemmatimonadales</taxon>
        <taxon>Gemmatimonadaceae</taxon>
        <taxon>Gemmatimonas</taxon>
    </lineage>
</organism>
<accession>A0A3D4VFA0</accession>
<feature type="region of interest" description="Disordered" evidence="1">
    <location>
        <begin position="36"/>
        <end position="61"/>
    </location>
</feature>
<feature type="domain" description="DUF6438" evidence="3">
    <location>
        <begin position="68"/>
        <end position="187"/>
    </location>
</feature>
<comment type="caution">
    <text evidence="4">The sequence shown here is derived from an EMBL/GenBank/DDBJ whole genome shotgun (WGS) entry which is preliminary data.</text>
</comment>
<evidence type="ECO:0000259" key="3">
    <source>
        <dbReference type="Pfam" id="PF20033"/>
    </source>
</evidence>
<feature type="chain" id="PRO_5017678479" description="DUF6438 domain-containing protein" evidence="2">
    <location>
        <begin position="33"/>
        <end position="201"/>
    </location>
</feature>
<dbReference type="AlphaFoldDB" id="A0A3D4VFA0"/>
<gene>
    <name evidence="4" type="ORF">DGD08_17640</name>
</gene>
<dbReference type="Proteomes" id="UP000264071">
    <property type="component" value="Unassembled WGS sequence"/>
</dbReference>
<evidence type="ECO:0000313" key="4">
    <source>
        <dbReference type="EMBL" id="HCT59027.1"/>
    </source>
</evidence>
<dbReference type="InterPro" id="IPR045497">
    <property type="entry name" value="DUF6438"/>
</dbReference>
<evidence type="ECO:0000256" key="1">
    <source>
        <dbReference type="SAM" id="MobiDB-lite"/>
    </source>
</evidence>
<protein>
    <recommendedName>
        <fullName evidence="3">DUF6438 domain-containing protein</fullName>
    </recommendedName>
</protein>
<evidence type="ECO:0000313" key="5">
    <source>
        <dbReference type="Proteomes" id="UP000264071"/>
    </source>
</evidence>
<dbReference type="PROSITE" id="PS51257">
    <property type="entry name" value="PROKAR_LIPOPROTEIN"/>
    <property type="match status" value="1"/>
</dbReference>
<sequence length="201" mass="21173">MSRLRNASMAMTRVVRVSLTLACLASASLTTACRTPAAEQQPAGETATAQPADASTSPQATSTAPAVLMLERGPCYGRCPVYAVALFADGSVHFDGRQHTQSLGIHKGAVPANDVAALTRRFQTEFSNIKDSLYVHEAPGCGQFMTDGPSIFLSFRDGTHTRTVRLDTGCTGAPPIIRQLAVAVDSIARTPTWVVGPGGNR</sequence>
<keyword evidence="2" id="KW-0732">Signal</keyword>
<evidence type="ECO:0000256" key="2">
    <source>
        <dbReference type="SAM" id="SignalP"/>
    </source>
</evidence>